<dbReference type="GO" id="GO:0016887">
    <property type="term" value="F:ATP hydrolysis activity"/>
    <property type="evidence" value="ECO:0007669"/>
    <property type="project" value="InterPro"/>
</dbReference>
<dbReference type="AlphaFoldDB" id="A0A0F5QAM1"/>
<evidence type="ECO:0000256" key="3">
    <source>
        <dbReference type="ARBA" id="ARBA00022448"/>
    </source>
</evidence>
<dbReference type="Proteomes" id="UP000033411">
    <property type="component" value="Unassembled WGS sequence"/>
</dbReference>
<feature type="domain" description="ABC transporter" evidence="6">
    <location>
        <begin position="4"/>
        <end position="234"/>
    </location>
</feature>
<comment type="subcellular location">
    <subcellularLocation>
        <location evidence="1">Cell inner membrane</location>
        <topology evidence="1">Peripheral membrane protein</topology>
    </subcellularLocation>
</comment>
<dbReference type="NCBIfam" id="NF008653">
    <property type="entry name" value="PRK11650.1"/>
    <property type="match status" value="1"/>
</dbReference>
<dbReference type="PANTHER" id="PTHR43875:SF3">
    <property type="entry name" value="MALTOSE_MALTODEXTRIN IMPORT ATP-BINDING PROTEIN MALK"/>
    <property type="match status" value="1"/>
</dbReference>
<sequence>MADVSLRGVRKSYGSLEVVHGVDLDIKSGEFVVFVGPSGCGKSTLLRMIAGLEPISGGEISIEGRVVNDIPSPQRGISMVFQSYALYPHMSVYENMAFGLKLAKTPKAEVDQRVREAARILQIEDYLDRMPKALSGGQRQRVAIGRAIVRNPKVFLFDEPLSNLDASLRAQTRIEIAKLHDTLDATMIYVTHDQVEAMTLADRIVVLNAGRIEQVGSPLELYRNPINTFVAGFIASQRMNFLPVTVEGDRLVLPGGKSVASNHPQRGNARTLGIRPEHLVLATPETAQFSGTLSVIEQFGEYALAYVEMPNGDLMTVKLDGAPDLELHQAIHVGLPRDHIHLFDEAGRALR</sequence>
<keyword evidence="8" id="KW-1185">Reference proteome</keyword>
<dbReference type="EMBL" id="LANJ01000016">
    <property type="protein sequence ID" value="KKC37771.1"/>
    <property type="molecule type" value="Genomic_DNA"/>
</dbReference>
<dbReference type="PANTHER" id="PTHR43875">
    <property type="entry name" value="MALTODEXTRIN IMPORT ATP-BINDING PROTEIN MSMX"/>
    <property type="match status" value="1"/>
</dbReference>
<dbReference type="InterPro" id="IPR015855">
    <property type="entry name" value="ABC_transpr_MalK-like"/>
</dbReference>
<dbReference type="SUPFAM" id="SSF52540">
    <property type="entry name" value="P-loop containing nucleoside triphosphate hydrolases"/>
    <property type="match status" value="1"/>
</dbReference>
<comment type="caution">
    <text evidence="7">The sequence shown here is derived from an EMBL/GenBank/DDBJ whole genome shotgun (WGS) entry which is preliminary data.</text>
</comment>
<comment type="similarity">
    <text evidence="2">Belongs to the ABC transporter superfamily.</text>
</comment>
<dbReference type="InterPro" id="IPR013611">
    <property type="entry name" value="Transp-assoc_OB_typ2"/>
</dbReference>
<reference evidence="7 8" key="1">
    <citation type="submission" date="2015-03" db="EMBL/GenBank/DDBJ databases">
        <authorList>
            <person name="Lepp D."/>
            <person name="Hassan Y.I."/>
            <person name="Li X.-Z."/>
            <person name="Zhou T."/>
        </authorList>
    </citation>
    <scope>NUCLEOTIDE SEQUENCE [LARGE SCALE GENOMIC DNA]</scope>
    <source>
        <strain evidence="7 8">E84</strain>
    </source>
</reference>
<dbReference type="InterPro" id="IPR008995">
    <property type="entry name" value="Mo/tungstate-bd_C_term_dom"/>
</dbReference>
<gene>
    <name evidence="7" type="ORF">WH87_08680</name>
</gene>
<name>A0A0F5QAM1_9HYPH</name>
<evidence type="ECO:0000259" key="6">
    <source>
        <dbReference type="PROSITE" id="PS50893"/>
    </source>
</evidence>
<dbReference type="InterPro" id="IPR017871">
    <property type="entry name" value="ABC_transporter-like_CS"/>
</dbReference>
<evidence type="ECO:0000256" key="1">
    <source>
        <dbReference type="ARBA" id="ARBA00004417"/>
    </source>
</evidence>
<dbReference type="InterPro" id="IPR012340">
    <property type="entry name" value="NA-bd_OB-fold"/>
</dbReference>
<dbReference type="PATRIC" id="fig|1293439.3.peg.1314"/>
<dbReference type="Gene3D" id="2.40.50.100">
    <property type="match status" value="1"/>
</dbReference>
<dbReference type="CDD" id="cd03301">
    <property type="entry name" value="ABC_MalK_N"/>
    <property type="match status" value="1"/>
</dbReference>
<dbReference type="GO" id="GO:1990060">
    <property type="term" value="C:maltose transport complex"/>
    <property type="evidence" value="ECO:0007669"/>
    <property type="project" value="TreeGrafter"/>
</dbReference>
<proteinExistence type="inferred from homology"/>
<protein>
    <submittedName>
        <fullName evidence="7">ABC transporter ATP-binding protein</fullName>
    </submittedName>
</protein>
<evidence type="ECO:0000256" key="4">
    <source>
        <dbReference type="ARBA" id="ARBA00022741"/>
    </source>
</evidence>
<dbReference type="GO" id="GO:0055052">
    <property type="term" value="C:ATP-binding cassette (ABC) transporter complex, substrate-binding subunit-containing"/>
    <property type="evidence" value="ECO:0007669"/>
    <property type="project" value="TreeGrafter"/>
</dbReference>
<dbReference type="PROSITE" id="PS50893">
    <property type="entry name" value="ABC_TRANSPORTER_2"/>
    <property type="match status" value="1"/>
</dbReference>
<dbReference type="OrthoDB" id="7325173at2"/>
<dbReference type="GO" id="GO:0015423">
    <property type="term" value="F:ABC-type maltose transporter activity"/>
    <property type="evidence" value="ECO:0007669"/>
    <property type="project" value="TreeGrafter"/>
</dbReference>
<dbReference type="Gene3D" id="3.40.50.300">
    <property type="entry name" value="P-loop containing nucleotide triphosphate hydrolases"/>
    <property type="match status" value="1"/>
</dbReference>
<dbReference type="FunFam" id="3.40.50.300:FF:000042">
    <property type="entry name" value="Maltose/maltodextrin ABC transporter, ATP-binding protein"/>
    <property type="match status" value="1"/>
</dbReference>
<dbReference type="GO" id="GO:0005524">
    <property type="term" value="F:ATP binding"/>
    <property type="evidence" value="ECO:0007669"/>
    <property type="project" value="UniProtKB-KW"/>
</dbReference>
<evidence type="ECO:0000313" key="7">
    <source>
        <dbReference type="EMBL" id="KKC37771.1"/>
    </source>
</evidence>
<keyword evidence="4" id="KW-0547">Nucleotide-binding</keyword>
<dbReference type="PROSITE" id="PS00211">
    <property type="entry name" value="ABC_TRANSPORTER_1"/>
    <property type="match status" value="1"/>
</dbReference>
<dbReference type="SUPFAM" id="SSF50331">
    <property type="entry name" value="MOP-like"/>
    <property type="match status" value="1"/>
</dbReference>
<dbReference type="Pfam" id="PF08402">
    <property type="entry name" value="TOBE_2"/>
    <property type="match status" value="1"/>
</dbReference>
<evidence type="ECO:0000313" key="8">
    <source>
        <dbReference type="Proteomes" id="UP000033411"/>
    </source>
</evidence>
<dbReference type="Pfam" id="PF00005">
    <property type="entry name" value="ABC_tran"/>
    <property type="match status" value="1"/>
</dbReference>
<dbReference type="RefSeq" id="WP_046139472.1">
    <property type="nucleotide sequence ID" value="NZ_LANJ01000016.1"/>
</dbReference>
<dbReference type="InterPro" id="IPR003593">
    <property type="entry name" value="AAA+_ATPase"/>
</dbReference>
<dbReference type="InterPro" id="IPR027417">
    <property type="entry name" value="P-loop_NTPase"/>
</dbReference>
<evidence type="ECO:0000256" key="5">
    <source>
        <dbReference type="ARBA" id="ARBA00022840"/>
    </source>
</evidence>
<dbReference type="InterPro" id="IPR003439">
    <property type="entry name" value="ABC_transporter-like_ATP-bd"/>
</dbReference>
<dbReference type="InterPro" id="IPR047641">
    <property type="entry name" value="ABC_transpr_MalK/UgpC-like"/>
</dbReference>
<evidence type="ECO:0000256" key="2">
    <source>
        <dbReference type="ARBA" id="ARBA00005417"/>
    </source>
</evidence>
<keyword evidence="3" id="KW-0813">Transport</keyword>
<accession>A0A0F5QAM1</accession>
<dbReference type="STRING" id="1293439.WH87_08680"/>
<keyword evidence="5 7" id="KW-0067">ATP-binding</keyword>
<dbReference type="Gene3D" id="2.40.50.140">
    <property type="entry name" value="Nucleic acid-binding proteins"/>
    <property type="match status" value="1"/>
</dbReference>
<dbReference type="SMART" id="SM00382">
    <property type="entry name" value="AAA"/>
    <property type="match status" value="1"/>
</dbReference>
<organism evidence="7 8">
    <name type="scientific">Devosia epidermidihirudinis</name>
    <dbReference type="NCBI Taxonomy" id="1293439"/>
    <lineage>
        <taxon>Bacteria</taxon>
        <taxon>Pseudomonadati</taxon>
        <taxon>Pseudomonadota</taxon>
        <taxon>Alphaproteobacteria</taxon>
        <taxon>Hyphomicrobiales</taxon>
        <taxon>Devosiaceae</taxon>
        <taxon>Devosia</taxon>
    </lineage>
</organism>